<proteinExistence type="inferred from homology"/>
<gene>
    <name evidence="3 5" type="primary">menH</name>
    <name evidence="5" type="ORF">QWJ08_04835</name>
</gene>
<evidence type="ECO:0000313" key="6">
    <source>
        <dbReference type="Proteomes" id="UP001169719"/>
    </source>
</evidence>
<dbReference type="InterPro" id="IPR029058">
    <property type="entry name" value="AB_hydrolase_fold"/>
</dbReference>
<dbReference type="PANTHER" id="PTHR42916">
    <property type="entry name" value="2-SUCCINYL-5-ENOLPYRUVYL-6-HYDROXY-3-CYCLOHEXENE-1-CARBOXYLATE SYNTHASE"/>
    <property type="match status" value="1"/>
</dbReference>
<comment type="pathway">
    <text evidence="3">Quinol/quinone metabolism; 1,4-dihydroxy-2-naphthoate biosynthesis; 1,4-dihydroxy-2-naphthoate from chorismate: step 3/7.</text>
</comment>
<comment type="subunit">
    <text evidence="3">Monomer.</text>
</comment>
<sequence>MLYSRYLSAKKNTNRGTLPLLVFLHGFLGSSEDWLESVKSLDEFPCLLIDLPGFGESRHLKPQDMPSCLSAIETTLKKYTTTQTKVVLVGYSMGGRILLQGLAKQIFSHLSVIGCVVEGAHFGLRDQYERAARYTNDESWAQRFEGEPIEQVLNDWYQQAVFSSLNDDQRQTLVKVRSDNLGESIGAMLRVTSLAHQNYLLPNLRKQSVPIWYLCGEKDDKFKQLAAQSGFPVTIVQGAGHNAHHECPILFSEALRAIVERFSETDKASNKYSNNH</sequence>
<dbReference type="EC" id="4.2.99.20" evidence="3"/>
<dbReference type="NCBIfam" id="NF008340">
    <property type="entry name" value="PRK11126.1"/>
    <property type="match status" value="1"/>
</dbReference>
<accession>A0ABT7XYT6</accession>
<dbReference type="InterPro" id="IPR022485">
    <property type="entry name" value="SHCHC_synthase_MenH"/>
</dbReference>
<keyword evidence="1 3" id="KW-0474">Menaquinone biosynthesis</keyword>
<dbReference type="SUPFAM" id="SSF53474">
    <property type="entry name" value="alpha/beta-Hydrolases"/>
    <property type="match status" value="1"/>
</dbReference>
<comment type="catalytic activity">
    <reaction evidence="3">
        <text>5-enolpyruvoyl-6-hydroxy-2-succinyl-cyclohex-3-ene-1-carboxylate = (1R,6R)-6-hydroxy-2-succinyl-cyclohexa-2,4-diene-1-carboxylate + pyruvate</text>
        <dbReference type="Rhea" id="RHEA:25597"/>
        <dbReference type="ChEBI" id="CHEBI:15361"/>
        <dbReference type="ChEBI" id="CHEBI:58689"/>
        <dbReference type="ChEBI" id="CHEBI:58818"/>
        <dbReference type="EC" id="4.2.99.20"/>
    </reaction>
</comment>
<dbReference type="InterPro" id="IPR000073">
    <property type="entry name" value="AB_hydrolase_1"/>
</dbReference>
<reference evidence="5" key="1">
    <citation type="submission" date="2024-05" db="EMBL/GenBank/DDBJ databases">
        <title>Genome Sequences of Four Agar- Degrading Marine Bacteria.</title>
        <authorList>
            <person name="Phillips E.K."/>
            <person name="Shaffer J.C."/>
            <person name="Henson M.W."/>
            <person name="Temperton B."/>
            <person name="Thrash C.J."/>
            <person name="Martin M.O."/>
        </authorList>
    </citation>
    <scope>NUCLEOTIDE SEQUENCE</scope>
    <source>
        <strain evidence="5">EKP203</strain>
    </source>
</reference>
<comment type="function">
    <text evidence="3">Catalyzes a proton abstraction reaction that results in 2,5-elimination of pyruvate from 2-succinyl-5-enolpyruvyl-6-hydroxy-3-cyclohexene-1-carboxylate (SEPHCHC) and the formation of 2-succinyl-6-hydroxy-2,4-cyclohexadiene-1-carboxylate (SHCHC).</text>
</comment>
<feature type="domain" description="AB hydrolase-1" evidence="4">
    <location>
        <begin position="21"/>
        <end position="250"/>
    </location>
</feature>
<dbReference type="Gene3D" id="3.40.50.1820">
    <property type="entry name" value="alpha/beta hydrolase"/>
    <property type="match status" value="1"/>
</dbReference>
<evidence type="ECO:0000256" key="1">
    <source>
        <dbReference type="ARBA" id="ARBA00022428"/>
    </source>
</evidence>
<dbReference type="HAMAP" id="MF_01660">
    <property type="entry name" value="MenH"/>
    <property type="match status" value="1"/>
</dbReference>
<evidence type="ECO:0000259" key="4">
    <source>
        <dbReference type="Pfam" id="PF12697"/>
    </source>
</evidence>
<comment type="caution">
    <text evidence="5">The sequence shown here is derived from an EMBL/GenBank/DDBJ whole genome shotgun (WGS) entry which is preliminary data.</text>
</comment>
<dbReference type="EMBL" id="JAUEOZ010000001">
    <property type="protein sequence ID" value="MDN2480709.1"/>
    <property type="molecule type" value="Genomic_DNA"/>
</dbReference>
<dbReference type="Pfam" id="PF12697">
    <property type="entry name" value="Abhydrolase_6"/>
    <property type="match status" value="1"/>
</dbReference>
<evidence type="ECO:0000256" key="2">
    <source>
        <dbReference type="ARBA" id="ARBA00023239"/>
    </source>
</evidence>
<evidence type="ECO:0000313" key="5">
    <source>
        <dbReference type="EMBL" id="MDN2480709.1"/>
    </source>
</evidence>
<keyword evidence="2 3" id="KW-0456">Lyase</keyword>
<comment type="similarity">
    <text evidence="3">Belongs to the AB hydrolase superfamily. MenH family.</text>
</comment>
<evidence type="ECO:0000256" key="3">
    <source>
        <dbReference type="HAMAP-Rule" id="MF_01660"/>
    </source>
</evidence>
<protein>
    <recommendedName>
        <fullName evidence="3">Putative 2-succinyl-6-hydroxy-2,4-cyclohexadiene-1-carboxylate synthase</fullName>
        <shortName evidence="3">SHCHC synthase</shortName>
        <ecNumber evidence="3">4.2.99.20</ecNumber>
    </recommendedName>
</protein>
<dbReference type="Proteomes" id="UP001169719">
    <property type="component" value="Unassembled WGS sequence"/>
</dbReference>
<name>A0ABT7XYT6_9VIBR</name>
<dbReference type="GO" id="GO:0070205">
    <property type="term" value="F:2-succinyl-6-hydroxy-2,4-cyclohexadiene-1-carboxylate synthase activity"/>
    <property type="evidence" value="ECO:0007669"/>
    <property type="project" value="UniProtKB-EC"/>
</dbReference>
<comment type="pathway">
    <text evidence="3">Quinol/quinone metabolism; menaquinone biosynthesis.</text>
</comment>
<dbReference type="NCBIfam" id="TIGR03695">
    <property type="entry name" value="menH_SHCHC"/>
    <property type="match status" value="1"/>
</dbReference>
<keyword evidence="6" id="KW-1185">Reference proteome</keyword>
<dbReference type="PANTHER" id="PTHR42916:SF1">
    <property type="entry name" value="PROTEIN PHYLLO, CHLOROPLASTIC"/>
    <property type="match status" value="1"/>
</dbReference>
<organism evidence="5 6">
    <name type="scientific">Vibrio agarivorans</name>
    <dbReference type="NCBI Taxonomy" id="153622"/>
    <lineage>
        <taxon>Bacteria</taxon>
        <taxon>Pseudomonadati</taxon>
        <taxon>Pseudomonadota</taxon>
        <taxon>Gammaproteobacteria</taxon>
        <taxon>Vibrionales</taxon>
        <taxon>Vibrionaceae</taxon>
        <taxon>Vibrio</taxon>
    </lineage>
</organism>
<dbReference type="RefSeq" id="WP_289960895.1">
    <property type="nucleotide sequence ID" value="NZ_JAUEOZ010000001.1"/>
</dbReference>